<keyword evidence="4 5" id="KW-0143">Chaperone</keyword>
<organism evidence="9 10">
    <name type="scientific">Nocardioides jiangxiensis</name>
    <dbReference type="NCBI Taxonomy" id="3064524"/>
    <lineage>
        <taxon>Bacteria</taxon>
        <taxon>Bacillati</taxon>
        <taxon>Actinomycetota</taxon>
        <taxon>Actinomycetes</taxon>
        <taxon>Propionibacteriales</taxon>
        <taxon>Nocardioidaceae</taxon>
        <taxon>Nocardioides</taxon>
    </lineage>
</organism>
<evidence type="ECO:0000259" key="7">
    <source>
        <dbReference type="Pfam" id="PF01782"/>
    </source>
</evidence>
<dbReference type="Pfam" id="PF01782">
    <property type="entry name" value="RimM"/>
    <property type="match status" value="1"/>
</dbReference>
<dbReference type="Pfam" id="PF24986">
    <property type="entry name" value="PRC_RimM"/>
    <property type="match status" value="1"/>
</dbReference>
<evidence type="ECO:0000313" key="10">
    <source>
        <dbReference type="Proteomes" id="UP001233314"/>
    </source>
</evidence>
<feature type="compositionally biased region" description="Low complexity" evidence="6">
    <location>
        <begin position="187"/>
        <end position="201"/>
    </location>
</feature>
<dbReference type="Gene3D" id="2.30.30.240">
    <property type="entry name" value="PRC-barrel domain"/>
    <property type="match status" value="1"/>
</dbReference>
<dbReference type="Gene3D" id="2.40.30.60">
    <property type="entry name" value="RimM"/>
    <property type="match status" value="1"/>
</dbReference>
<comment type="function">
    <text evidence="5">An accessory protein needed during the final step in the assembly of 30S ribosomal subunit, possibly for assembly of the head region. Essential for efficient processing of 16S rRNA. May be needed both before and after RbfA during the maturation of 16S rRNA. It has affinity for free ribosomal 30S subunits but not for 70S ribosomes.</text>
</comment>
<comment type="subunit">
    <text evidence="5">Binds ribosomal protein uS19.</text>
</comment>
<reference evidence="9 10" key="1">
    <citation type="submission" date="2023-07" db="EMBL/GenBank/DDBJ databases">
        <title>Nocardioides sp. nov WY-20 isolated from soil.</title>
        <authorList>
            <person name="Liu B."/>
            <person name="Wan Y."/>
        </authorList>
    </citation>
    <scope>NUCLEOTIDE SEQUENCE [LARGE SCALE GENOMIC DNA]</scope>
    <source>
        <strain evidence="9 10">WY-20</strain>
    </source>
</reference>
<evidence type="ECO:0000256" key="4">
    <source>
        <dbReference type="ARBA" id="ARBA00023186"/>
    </source>
</evidence>
<name>A0ABT9B485_9ACTN</name>
<evidence type="ECO:0000313" key="9">
    <source>
        <dbReference type="EMBL" id="MDO7869190.1"/>
    </source>
</evidence>
<keyword evidence="1 5" id="KW-0963">Cytoplasm</keyword>
<dbReference type="NCBIfam" id="TIGR02273">
    <property type="entry name" value="16S_RimM"/>
    <property type="match status" value="1"/>
</dbReference>
<evidence type="ECO:0000256" key="1">
    <source>
        <dbReference type="ARBA" id="ARBA00022490"/>
    </source>
</evidence>
<proteinExistence type="inferred from homology"/>
<evidence type="ECO:0000259" key="8">
    <source>
        <dbReference type="Pfam" id="PF24986"/>
    </source>
</evidence>
<keyword evidence="10" id="KW-1185">Reference proteome</keyword>
<dbReference type="InterPro" id="IPR011961">
    <property type="entry name" value="RimM"/>
</dbReference>
<dbReference type="InterPro" id="IPR056792">
    <property type="entry name" value="PRC_RimM"/>
</dbReference>
<dbReference type="RefSeq" id="WP_305028598.1">
    <property type="nucleotide sequence ID" value="NZ_JAUQTA010000002.1"/>
</dbReference>
<evidence type="ECO:0000256" key="3">
    <source>
        <dbReference type="ARBA" id="ARBA00022552"/>
    </source>
</evidence>
<dbReference type="SUPFAM" id="SSF50346">
    <property type="entry name" value="PRC-barrel domain"/>
    <property type="match status" value="1"/>
</dbReference>
<feature type="region of interest" description="Disordered" evidence="6">
    <location>
        <begin position="174"/>
        <end position="201"/>
    </location>
</feature>
<comment type="domain">
    <text evidence="5">The PRC barrel domain binds ribosomal protein uS19.</text>
</comment>
<dbReference type="InterPro" id="IPR036976">
    <property type="entry name" value="RimM_N_sf"/>
</dbReference>
<dbReference type="Proteomes" id="UP001233314">
    <property type="component" value="Unassembled WGS sequence"/>
</dbReference>
<comment type="caution">
    <text evidence="9">The sequence shown here is derived from an EMBL/GenBank/DDBJ whole genome shotgun (WGS) entry which is preliminary data.</text>
</comment>
<evidence type="ECO:0000256" key="5">
    <source>
        <dbReference type="HAMAP-Rule" id="MF_00014"/>
    </source>
</evidence>
<dbReference type="InterPro" id="IPR002676">
    <property type="entry name" value="RimM_N"/>
</dbReference>
<dbReference type="SUPFAM" id="SSF50447">
    <property type="entry name" value="Translation proteins"/>
    <property type="match status" value="1"/>
</dbReference>
<keyword evidence="2 5" id="KW-0690">Ribosome biogenesis</keyword>
<evidence type="ECO:0000256" key="2">
    <source>
        <dbReference type="ARBA" id="ARBA00022517"/>
    </source>
</evidence>
<feature type="domain" description="Ribosome maturation factor RimM PRC barrel" evidence="8">
    <location>
        <begin position="108"/>
        <end position="173"/>
    </location>
</feature>
<protein>
    <recommendedName>
        <fullName evidence="5">Ribosome maturation factor RimM</fullName>
    </recommendedName>
</protein>
<dbReference type="InterPro" id="IPR011033">
    <property type="entry name" value="PRC_barrel-like_sf"/>
</dbReference>
<keyword evidence="3 5" id="KW-0698">rRNA processing</keyword>
<comment type="subcellular location">
    <subcellularLocation>
        <location evidence="5">Cytoplasm</location>
    </subcellularLocation>
</comment>
<dbReference type="PANTHER" id="PTHR33692:SF1">
    <property type="entry name" value="RIBOSOME MATURATION FACTOR RIMM"/>
    <property type="match status" value="1"/>
</dbReference>
<evidence type="ECO:0000256" key="6">
    <source>
        <dbReference type="SAM" id="MobiDB-lite"/>
    </source>
</evidence>
<dbReference type="InterPro" id="IPR009000">
    <property type="entry name" value="Transl_B-barrel_sf"/>
</dbReference>
<dbReference type="PANTHER" id="PTHR33692">
    <property type="entry name" value="RIBOSOME MATURATION FACTOR RIMM"/>
    <property type="match status" value="1"/>
</dbReference>
<sequence>MSSSIEVLVGRIGKPHGIRGEVTVDVRTDEPERRFEPGAALDVTAPKGSAYATKRLTVEKVRWHQGVLLAKFAEIPDRNVAETARGALLHAQVDADETPEDPDEFYDHQLIGLVAVNLQGVEIGTVTKLLHGAQDLLQIRTPDRRDALVPFVTQLVPEVDLAAGRVVIADRPGLVTPFEETDEPDPEQTQRQTQRQAKQQR</sequence>
<comment type="similarity">
    <text evidence="5">Belongs to the RimM family.</text>
</comment>
<accession>A0ABT9B485</accession>
<feature type="domain" description="RimM N-terminal" evidence="7">
    <location>
        <begin position="9"/>
        <end position="93"/>
    </location>
</feature>
<gene>
    <name evidence="5 9" type="primary">rimM</name>
    <name evidence="9" type="ORF">Q5722_12535</name>
</gene>
<dbReference type="HAMAP" id="MF_00014">
    <property type="entry name" value="Ribosome_mat_RimM"/>
    <property type="match status" value="1"/>
</dbReference>
<dbReference type="EMBL" id="JAUQTA010000002">
    <property type="protein sequence ID" value="MDO7869190.1"/>
    <property type="molecule type" value="Genomic_DNA"/>
</dbReference>